<accession>A0ABT8LWB2</accession>
<sequence>MAQSIKKKYLTTLRIDERTAEQIKSMLAENPLYTQSHLVRGAIYALLKMKPEERENMLLEAARMEGA</sequence>
<comment type="caution">
    <text evidence="1">The sequence shown here is derived from an EMBL/GenBank/DDBJ whole genome shotgun (WGS) entry which is preliminary data.</text>
</comment>
<evidence type="ECO:0000313" key="1">
    <source>
        <dbReference type="EMBL" id="MDN6881570.1"/>
    </source>
</evidence>
<organism evidence="1 2">
    <name type="scientific">Serratia bockelmannii</name>
    <dbReference type="NCBI Taxonomy" id="2703793"/>
    <lineage>
        <taxon>Bacteria</taxon>
        <taxon>Pseudomonadati</taxon>
        <taxon>Pseudomonadota</taxon>
        <taxon>Gammaproteobacteria</taxon>
        <taxon>Enterobacterales</taxon>
        <taxon>Yersiniaceae</taxon>
        <taxon>Serratia</taxon>
    </lineage>
</organism>
<dbReference type="EMBL" id="JASMRX010000031">
    <property type="protein sequence ID" value="MDN6881570.1"/>
    <property type="molecule type" value="Genomic_DNA"/>
</dbReference>
<reference evidence="1" key="1">
    <citation type="submission" date="2023-05" db="EMBL/GenBank/DDBJ databases">
        <title>Cannabis rhizosphere genomes.</title>
        <authorList>
            <person name="Goff K.L."/>
        </authorList>
    </citation>
    <scope>NUCLEOTIDE SEQUENCE</scope>
    <source>
        <strain evidence="1">SPPC 2817</strain>
    </source>
</reference>
<keyword evidence="2" id="KW-1185">Reference proteome</keyword>
<dbReference type="Proteomes" id="UP001176500">
    <property type="component" value="Unassembled WGS sequence"/>
</dbReference>
<protein>
    <submittedName>
        <fullName evidence="1">Uncharacterized protein</fullName>
    </submittedName>
</protein>
<dbReference type="RefSeq" id="WP_301481195.1">
    <property type="nucleotide sequence ID" value="NZ_JASMRX010000031.1"/>
</dbReference>
<proteinExistence type="predicted"/>
<evidence type="ECO:0000313" key="2">
    <source>
        <dbReference type="Proteomes" id="UP001176500"/>
    </source>
</evidence>
<gene>
    <name evidence="1" type="ORF">QO199_23295</name>
</gene>
<name>A0ABT8LWB2_9GAMM</name>